<dbReference type="InterPro" id="IPR008183">
    <property type="entry name" value="Aldose_1/G6P_1-epimerase"/>
</dbReference>
<dbReference type="PIRSF" id="PIRSF016020">
    <property type="entry name" value="PHexose_mutarotase"/>
    <property type="match status" value="1"/>
</dbReference>
<evidence type="ECO:0000256" key="2">
    <source>
        <dbReference type="ARBA" id="ARBA00005866"/>
    </source>
</evidence>
<dbReference type="PATRIC" id="fig|155920.8.peg.1427"/>
<evidence type="ECO:0000256" key="4">
    <source>
        <dbReference type="PIRNR" id="PIRNR016020"/>
    </source>
</evidence>
<dbReference type="Proteomes" id="UP000027215">
    <property type="component" value="Chromosome"/>
</dbReference>
<dbReference type="CDD" id="cd09020">
    <property type="entry name" value="D-hex-6-P-epi_like"/>
    <property type="match status" value="1"/>
</dbReference>
<feature type="active site" evidence="5">
    <location>
        <position position="260"/>
    </location>
</feature>
<comment type="similarity">
    <text evidence="2 4">Belongs to the glucose-6-phosphate 1-epimerase family.</text>
</comment>
<dbReference type="SUPFAM" id="SSF74650">
    <property type="entry name" value="Galactose mutarotase-like"/>
    <property type="match status" value="1"/>
</dbReference>
<dbReference type="PANTHER" id="PTHR11122:SF13">
    <property type="entry name" value="GLUCOSE-6-PHOSPHATE 1-EPIMERASE"/>
    <property type="match status" value="1"/>
</dbReference>
<evidence type="ECO:0000256" key="5">
    <source>
        <dbReference type="PIRSR" id="PIRSR016020-1"/>
    </source>
</evidence>
<comment type="catalytic activity">
    <reaction evidence="1">
        <text>alpha-D-glucose 6-phosphate = beta-D-glucose 6-phosphate</text>
        <dbReference type="Rhea" id="RHEA:16249"/>
        <dbReference type="ChEBI" id="CHEBI:58225"/>
        <dbReference type="ChEBI" id="CHEBI:58247"/>
        <dbReference type="EC" id="5.1.3.15"/>
    </reaction>
</comment>
<dbReference type="EC" id="5.1.3.15" evidence="4"/>
<dbReference type="GO" id="GO:0047938">
    <property type="term" value="F:glucose-6-phosphate 1-epimerase activity"/>
    <property type="evidence" value="ECO:0007669"/>
    <property type="project" value="UniProtKB-UniRule"/>
</dbReference>
<keyword evidence="3 4" id="KW-0413">Isomerase</keyword>
<dbReference type="EMBL" id="CP006696">
    <property type="protein sequence ID" value="AIC09929.1"/>
    <property type="molecule type" value="Genomic_DNA"/>
</dbReference>
<dbReference type="GO" id="GO:0030246">
    <property type="term" value="F:carbohydrate binding"/>
    <property type="evidence" value="ECO:0007669"/>
    <property type="project" value="UniProtKB-UniRule"/>
</dbReference>
<dbReference type="InterPro" id="IPR014718">
    <property type="entry name" value="GH-type_carb-bd"/>
</dbReference>
<protein>
    <recommendedName>
        <fullName evidence="4">Putative glucose-6-phosphate 1-epimerase</fullName>
        <ecNumber evidence="4">5.1.3.15</ecNumber>
    </recommendedName>
</protein>
<name>A0A060GZP9_XYLFS</name>
<dbReference type="Gene3D" id="2.70.98.10">
    <property type="match status" value="1"/>
</dbReference>
<evidence type="ECO:0000313" key="6">
    <source>
        <dbReference type="EMBL" id="AIC09929.1"/>
    </source>
</evidence>
<dbReference type="HOGENOM" id="CLU_048345_4_0_6"/>
<proteinExistence type="inferred from homology"/>
<dbReference type="InterPro" id="IPR011013">
    <property type="entry name" value="Gal_mutarotase_sf_dom"/>
</dbReference>
<gene>
    <name evidence="6" type="ORF">D934_06090</name>
</gene>
<dbReference type="KEGG" id="xfs:D934_06090"/>
<organism evidence="6 7">
    <name type="scientific">Xylella fastidiosa subsp. sandyi Ann-1</name>
    <dbReference type="NCBI Taxonomy" id="155920"/>
    <lineage>
        <taxon>Bacteria</taxon>
        <taxon>Pseudomonadati</taxon>
        <taxon>Pseudomonadota</taxon>
        <taxon>Gammaproteobacteria</taxon>
        <taxon>Lysobacterales</taxon>
        <taxon>Lysobacteraceae</taxon>
        <taxon>Xylella</taxon>
    </lineage>
</organism>
<dbReference type="PANTHER" id="PTHR11122">
    <property type="entry name" value="APOSPORY-ASSOCIATED PROTEIN C-RELATED"/>
    <property type="match status" value="1"/>
</dbReference>
<evidence type="ECO:0000313" key="7">
    <source>
        <dbReference type="Proteomes" id="UP000027215"/>
    </source>
</evidence>
<dbReference type="InterPro" id="IPR025532">
    <property type="entry name" value="G6P_1-epimerase"/>
</dbReference>
<sequence length="288" mass="31906">MFDIPGLSTGDFHGFPSLLIQTPFSHAAISLFGGQLLSFVPSGGEEVMWLSPLVQPPPTAIRGGIPVCWPYFGRQGQRDTMPAHGFVRTVPWQQVESCQENDGSLFLVMAPPPLKHLGLHLRMTLRIGRTLEQELATENTSHAPISFTQALHNYFRVSNALQVTVQGLDGVEYLDKFEGYTQRHRQQGNWTLQDPRDPGRADRIYVDTSGHYVLVDPLFSRRIVLTTEGSHSLVVWNPGHAGASNMIDVANGWRDYLCLEPANAGPDEIELLPGARHVLRQSIAIAPL</sequence>
<dbReference type="AlphaFoldDB" id="A0A060GZP9"/>
<accession>A0A060GZP9</accession>
<dbReference type="Pfam" id="PF01263">
    <property type="entry name" value="Aldose_epim"/>
    <property type="match status" value="1"/>
</dbReference>
<feature type="active site" evidence="5">
    <location>
        <position position="152"/>
    </location>
</feature>
<evidence type="ECO:0000256" key="1">
    <source>
        <dbReference type="ARBA" id="ARBA00001096"/>
    </source>
</evidence>
<reference evidence="6 7" key="1">
    <citation type="submission" date="2013-08" db="EMBL/GenBank/DDBJ databases">
        <authorList>
            <person name="Stouthamer R."/>
            <person name="Nunney L."/>
        </authorList>
    </citation>
    <scope>NUCLEOTIDE SEQUENCE [LARGE SCALE GENOMIC DNA]</scope>
    <source>
        <strain evidence="7">ann-1</strain>
    </source>
</reference>
<evidence type="ECO:0000256" key="3">
    <source>
        <dbReference type="ARBA" id="ARBA00023235"/>
    </source>
</evidence>
<dbReference type="GO" id="GO:0005975">
    <property type="term" value="P:carbohydrate metabolic process"/>
    <property type="evidence" value="ECO:0007669"/>
    <property type="project" value="InterPro"/>
</dbReference>